<dbReference type="EMBL" id="JAVRIE010000005">
    <property type="protein sequence ID" value="MDT0583520.1"/>
    <property type="molecule type" value="Genomic_DNA"/>
</dbReference>
<dbReference type="PANTHER" id="PTHR43861">
    <property type="entry name" value="TRANS-ACONITATE 2-METHYLTRANSFERASE-RELATED"/>
    <property type="match status" value="1"/>
</dbReference>
<comment type="caution">
    <text evidence="4">The sequence shown here is derived from an EMBL/GenBank/DDBJ whole genome shotgun (WGS) entry which is preliminary data.</text>
</comment>
<evidence type="ECO:0000259" key="3">
    <source>
        <dbReference type="Pfam" id="PF13649"/>
    </source>
</evidence>
<dbReference type="SUPFAM" id="SSF53335">
    <property type="entry name" value="S-adenosyl-L-methionine-dependent methyltransferases"/>
    <property type="match status" value="1"/>
</dbReference>
<dbReference type="Pfam" id="PF13649">
    <property type="entry name" value="Methyltransf_25"/>
    <property type="match status" value="1"/>
</dbReference>
<evidence type="ECO:0000256" key="1">
    <source>
        <dbReference type="ARBA" id="ARBA00022603"/>
    </source>
</evidence>
<accession>A0AAW8R3P1</accession>
<dbReference type="Proteomes" id="UP001249020">
    <property type="component" value="Unassembled WGS sequence"/>
</dbReference>
<organism evidence="4 5">
    <name type="scientific">Brumicola blandensis</name>
    <dbReference type="NCBI Taxonomy" id="3075611"/>
    <lineage>
        <taxon>Bacteria</taxon>
        <taxon>Pseudomonadati</taxon>
        <taxon>Pseudomonadota</taxon>
        <taxon>Gammaproteobacteria</taxon>
        <taxon>Alteromonadales</taxon>
        <taxon>Alteromonadaceae</taxon>
        <taxon>Brumicola</taxon>
    </lineage>
</organism>
<evidence type="ECO:0000313" key="5">
    <source>
        <dbReference type="Proteomes" id="UP001249020"/>
    </source>
</evidence>
<dbReference type="GO" id="GO:0008168">
    <property type="term" value="F:methyltransferase activity"/>
    <property type="evidence" value="ECO:0007669"/>
    <property type="project" value="UniProtKB-KW"/>
</dbReference>
<reference evidence="4 5" key="1">
    <citation type="submission" date="2023-09" db="EMBL/GenBank/DDBJ databases">
        <authorList>
            <person name="Rey-Velasco X."/>
        </authorList>
    </citation>
    <scope>NUCLEOTIDE SEQUENCE [LARGE SCALE GENOMIC DNA]</scope>
    <source>
        <strain evidence="4 5">W409</strain>
    </source>
</reference>
<gene>
    <name evidence="4" type="ORF">RM544_13305</name>
</gene>
<dbReference type="RefSeq" id="WP_311362289.1">
    <property type="nucleotide sequence ID" value="NZ_JAVRIE010000005.1"/>
</dbReference>
<dbReference type="Gene3D" id="3.40.50.150">
    <property type="entry name" value="Vaccinia Virus protein VP39"/>
    <property type="match status" value="1"/>
</dbReference>
<keyword evidence="5" id="KW-1185">Reference proteome</keyword>
<keyword evidence="2 4" id="KW-0808">Transferase</keyword>
<dbReference type="EC" id="2.1.1.-" evidence="4"/>
<evidence type="ECO:0000313" key="4">
    <source>
        <dbReference type="EMBL" id="MDT0583520.1"/>
    </source>
</evidence>
<dbReference type="PANTHER" id="PTHR43861:SF1">
    <property type="entry name" value="TRANS-ACONITATE 2-METHYLTRANSFERASE"/>
    <property type="match status" value="1"/>
</dbReference>
<proteinExistence type="predicted"/>
<keyword evidence="1 4" id="KW-0489">Methyltransferase</keyword>
<protein>
    <submittedName>
        <fullName evidence="4">Class I SAM-dependent methyltransferase</fullName>
        <ecNumber evidence="4">2.1.1.-</ecNumber>
    </submittedName>
</protein>
<dbReference type="GO" id="GO:0032259">
    <property type="term" value="P:methylation"/>
    <property type="evidence" value="ECO:0007669"/>
    <property type="project" value="UniProtKB-KW"/>
</dbReference>
<name>A0AAW8R3P1_9ALTE</name>
<dbReference type="CDD" id="cd02440">
    <property type="entry name" value="AdoMet_MTases"/>
    <property type="match status" value="1"/>
</dbReference>
<dbReference type="InterPro" id="IPR029063">
    <property type="entry name" value="SAM-dependent_MTases_sf"/>
</dbReference>
<sequence length="211" mass="24235">MKNEDVIQYYDKMAERIQCPTETRNKAKDFSQYDIEFMKKRASKQKTLLDLGSGTGLLINALVDDFKHITAVEKYQNFSKFISTSPNIEVINADLLALPIKQKTFDIISLFGVMNCFNLAEAKSIYQQAFDLLKPGGSLIVKNQMGIHEDVTVNGYSEEIGSNYFANYRHVEAEMALLNTFGFTDVRKFDIYPKEYNRWENTHFYALSASK</sequence>
<dbReference type="InterPro" id="IPR041698">
    <property type="entry name" value="Methyltransf_25"/>
</dbReference>
<dbReference type="AlphaFoldDB" id="A0AAW8R3P1"/>
<evidence type="ECO:0000256" key="2">
    <source>
        <dbReference type="ARBA" id="ARBA00022679"/>
    </source>
</evidence>
<feature type="domain" description="Methyltransferase" evidence="3">
    <location>
        <begin position="49"/>
        <end position="137"/>
    </location>
</feature>